<dbReference type="RefSeq" id="WP_100706881.1">
    <property type="nucleotide sequence ID" value="NZ_NPDL01000011.1"/>
</dbReference>
<evidence type="ECO:0000256" key="1">
    <source>
        <dbReference type="ARBA" id="ARBA00022729"/>
    </source>
</evidence>
<evidence type="ECO:0000259" key="2">
    <source>
        <dbReference type="Pfam" id="PF00496"/>
    </source>
</evidence>
<dbReference type="InterPro" id="IPR030678">
    <property type="entry name" value="Peptide/Ni-bd"/>
</dbReference>
<dbReference type="AlphaFoldDB" id="A0A2M9XCV0"/>
<evidence type="ECO:0000313" key="4">
    <source>
        <dbReference type="Proteomes" id="UP000232196"/>
    </source>
</evidence>
<protein>
    <submittedName>
        <fullName evidence="3">ABC transporter substrate-binding protein</fullName>
    </submittedName>
</protein>
<dbReference type="SUPFAM" id="SSF53850">
    <property type="entry name" value="Periplasmic binding protein-like II"/>
    <property type="match status" value="1"/>
</dbReference>
<dbReference type="Pfam" id="PF00496">
    <property type="entry name" value="SBP_bac_5"/>
    <property type="match status" value="1"/>
</dbReference>
<dbReference type="GO" id="GO:0030288">
    <property type="term" value="C:outer membrane-bounded periplasmic space"/>
    <property type="evidence" value="ECO:0007669"/>
    <property type="project" value="TreeGrafter"/>
</dbReference>
<dbReference type="EMBL" id="NPDN01000005">
    <property type="protein sequence ID" value="PJZ25525.1"/>
    <property type="molecule type" value="Genomic_DNA"/>
</dbReference>
<reference evidence="3 4" key="1">
    <citation type="submission" date="2017-07" db="EMBL/GenBank/DDBJ databases">
        <title>Leptospira spp. isolated from tropical soils.</title>
        <authorList>
            <person name="Thibeaux R."/>
            <person name="Iraola G."/>
            <person name="Ferres I."/>
            <person name="Bierque E."/>
            <person name="Girault D."/>
            <person name="Soupe-Gilbert M.-E."/>
            <person name="Picardeau M."/>
            <person name="Goarant C."/>
        </authorList>
    </citation>
    <scope>NUCLEOTIDE SEQUENCE [LARGE SCALE GENOMIC DNA]</scope>
    <source>
        <strain evidence="3 4">MCA1-C-A1</strain>
    </source>
</reference>
<name>A0A2M9XCV0_9LEPT</name>
<sequence>MNLALKNSKFLNICYFTLLLSVITFSSNGCKEKEEVQISVATEDLPWEGDPNSIPEALRKPNPSVSPNAKRGGIFRIYSHQYPKSLNWYLENFSTTAEIFGQMFEPLLERHPITMEPLPKLASSWKISSDKKTFTFNLDKNARWSDGKPITAKDVLFTYETIMNKKNNTALHRIDLSRFETPKLVNEYEVEFTQKEIHWKNFEFIAYDFFIIPEHYYAGKDFNKENFEFPVTSGPYELQSAKKGIYVKMKRRNDYWMRAYPFYKGADNFDTLIFKVFNDDAVAFQAFKKGDIDLYPVYKAATWVQDTTGEPFDKNYIVKQKIYNDKKSGFQGWAFNMRRKPFDDVRIRKAIAHLVNRKLMVDKLAFGEYQLTDSYYGSVWEEGQLPNPAIDYDPEAAKKLFAEAGWKPNAKGFLEKDGQQFVIHILERDRSVEKYFTLFMERVKELGIQVTIESTDLANWSERMDKYDFDVTWAAWGAGSSFPDPEHHWDSKYANENGQNNYNGFKNPEVDKLIEQQKTEFDIKKRTEILKKIDKILTKEVPYVLLWGIKSTRVLYWNRFGTPENPLSRYSGEGAAKSLWWIDAEKDKALENSKKNKTALPPYKRDLYYHSK</sequence>
<accession>A0A2M9XCV0</accession>
<dbReference type="GO" id="GO:0043190">
    <property type="term" value="C:ATP-binding cassette (ABC) transporter complex"/>
    <property type="evidence" value="ECO:0007669"/>
    <property type="project" value="InterPro"/>
</dbReference>
<dbReference type="Gene3D" id="3.10.105.10">
    <property type="entry name" value="Dipeptide-binding Protein, Domain 3"/>
    <property type="match status" value="1"/>
</dbReference>
<dbReference type="InterPro" id="IPR000914">
    <property type="entry name" value="SBP_5_dom"/>
</dbReference>
<keyword evidence="1" id="KW-0732">Signal</keyword>
<evidence type="ECO:0000313" key="3">
    <source>
        <dbReference type="EMBL" id="PJZ25525.1"/>
    </source>
</evidence>
<dbReference type="GO" id="GO:0015833">
    <property type="term" value="P:peptide transport"/>
    <property type="evidence" value="ECO:0007669"/>
    <property type="project" value="TreeGrafter"/>
</dbReference>
<feature type="domain" description="Solute-binding protein family 5" evidence="2">
    <location>
        <begin position="117"/>
        <end position="485"/>
    </location>
</feature>
<proteinExistence type="predicted"/>
<dbReference type="PIRSF" id="PIRSF002741">
    <property type="entry name" value="MppA"/>
    <property type="match status" value="1"/>
</dbReference>
<organism evidence="3 4">
    <name type="scientific">Leptospira hartskeerlii</name>
    <dbReference type="NCBI Taxonomy" id="2023177"/>
    <lineage>
        <taxon>Bacteria</taxon>
        <taxon>Pseudomonadati</taxon>
        <taxon>Spirochaetota</taxon>
        <taxon>Spirochaetia</taxon>
        <taxon>Leptospirales</taxon>
        <taxon>Leptospiraceae</taxon>
        <taxon>Leptospira</taxon>
    </lineage>
</organism>
<comment type="caution">
    <text evidence="3">The sequence shown here is derived from an EMBL/GenBank/DDBJ whole genome shotgun (WGS) entry which is preliminary data.</text>
</comment>
<gene>
    <name evidence="3" type="ORF">CH357_11480</name>
</gene>
<dbReference type="InterPro" id="IPR039424">
    <property type="entry name" value="SBP_5"/>
</dbReference>
<dbReference type="GO" id="GO:0042884">
    <property type="term" value="P:microcin transport"/>
    <property type="evidence" value="ECO:0007669"/>
    <property type="project" value="TreeGrafter"/>
</dbReference>
<dbReference type="Proteomes" id="UP000232196">
    <property type="component" value="Unassembled WGS sequence"/>
</dbReference>
<dbReference type="GO" id="GO:1904680">
    <property type="term" value="F:peptide transmembrane transporter activity"/>
    <property type="evidence" value="ECO:0007669"/>
    <property type="project" value="TreeGrafter"/>
</dbReference>
<dbReference type="Gene3D" id="3.40.190.10">
    <property type="entry name" value="Periplasmic binding protein-like II"/>
    <property type="match status" value="1"/>
</dbReference>
<dbReference type="CDD" id="cd08497">
    <property type="entry name" value="MbnE-like"/>
    <property type="match status" value="1"/>
</dbReference>
<keyword evidence="4" id="KW-1185">Reference proteome</keyword>
<dbReference type="OrthoDB" id="9801912at2"/>
<dbReference type="PANTHER" id="PTHR30290:SF64">
    <property type="entry name" value="ABC TRANSPORTER PERIPLASMIC BINDING PROTEIN"/>
    <property type="match status" value="1"/>
</dbReference>
<dbReference type="PANTHER" id="PTHR30290">
    <property type="entry name" value="PERIPLASMIC BINDING COMPONENT OF ABC TRANSPORTER"/>
    <property type="match status" value="1"/>
</dbReference>